<keyword evidence="13 18" id="KW-0472">Membrane</keyword>
<dbReference type="InterPro" id="IPR036950">
    <property type="entry name" value="PBP_transglycosylase"/>
</dbReference>
<dbReference type="SUPFAM" id="SSF53955">
    <property type="entry name" value="Lysozyme-like"/>
    <property type="match status" value="1"/>
</dbReference>
<dbReference type="InterPro" id="IPR012338">
    <property type="entry name" value="Beta-lactam/transpept-like"/>
</dbReference>
<dbReference type="GO" id="GO:0008360">
    <property type="term" value="P:regulation of cell shape"/>
    <property type="evidence" value="ECO:0007669"/>
    <property type="project" value="UniProtKB-KW"/>
</dbReference>
<keyword evidence="11" id="KW-0573">Peptidoglycan synthesis</keyword>
<keyword evidence="10" id="KW-0133">Cell shape</keyword>
<keyword evidence="15" id="KW-0961">Cell wall biogenesis/degradation</keyword>
<dbReference type="PANTHER" id="PTHR32282:SF11">
    <property type="entry name" value="PENICILLIN-BINDING PROTEIN 1B"/>
    <property type="match status" value="1"/>
</dbReference>
<dbReference type="Pfam" id="PF00905">
    <property type="entry name" value="Transpeptidase"/>
    <property type="match status" value="1"/>
</dbReference>
<dbReference type="Gene3D" id="3.40.710.10">
    <property type="entry name" value="DD-peptidase/beta-lactamase superfamily"/>
    <property type="match status" value="1"/>
</dbReference>
<feature type="domain" description="Glycosyl transferase family 51" evidence="20">
    <location>
        <begin position="123"/>
        <end position="293"/>
    </location>
</feature>
<keyword evidence="4" id="KW-0121">Carboxypeptidase</keyword>
<dbReference type="GO" id="GO:0006508">
    <property type="term" value="P:proteolysis"/>
    <property type="evidence" value="ECO:0007669"/>
    <property type="project" value="UniProtKB-KW"/>
</dbReference>
<keyword evidence="14" id="KW-0511">Multifunctional enzyme</keyword>
<gene>
    <name evidence="21" type="ORF">CO137_01090</name>
</gene>
<evidence type="ECO:0000256" key="8">
    <source>
        <dbReference type="ARBA" id="ARBA00022692"/>
    </source>
</evidence>
<evidence type="ECO:0000256" key="9">
    <source>
        <dbReference type="ARBA" id="ARBA00022801"/>
    </source>
</evidence>
<evidence type="ECO:0000256" key="1">
    <source>
        <dbReference type="ARBA" id="ARBA00004236"/>
    </source>
</evidence>
<dbReference type="GO" id="GO:0008955">
    <property type="term" value="F:peptidoglycan glycosyltransferase activity"/>
    <property type="evidence" value="ECO:0007669"/>
    <property type="project" value="UniProtKB-EC"/>
</dbReference>
<accession>A0A2M7Z7A1</accession>
<evidence type="ECO:0000256" key="11">
    <source>
        <dbReference type="ARBA" id="ARBA00022984"/>
    </source>
</evidence>
<dbReference type="Gene3D" id="1.10.3810.10">
    <property type="entry name" value="Biosynthetic peptidoglycan transglycosylase-like"/>
    <property type="match status" value="1"/>
</dbReference>
<evidence type="ECO:0000256" key="2">
    <source>
        <dbReference type="ARBA" id="ARBA00004752"/>
    </source>
</evidence>
<protein>
    <recommendedName>
        <fullName evidence="16">peptidoglycan glycosyltransferase</fullName>
        <ecNumber evidence="16">2.4.99.28</ecNumber>
    </recommendedName>
</protein>
<dbReference type="InterPro" id="IPR013783">
    <property type="entry name" value="Ig-like_fold"/>
</dbReference>
<dbReference type="Proteomes" id="UP000230843">
    <property type="component" value="Unassembled WGS sequence"/>
</dbReference>
<evidence type="ECO:0000256" key="16">
    <source>
        <dbReference type="ARBA" id="ARBA00044770"/>
    </source>
</evidence>
<dbReference type="EC" id="2.4.99.28" evidence="16"/>
<evidence type="ECO:0000256" key="17">
    <source>
        <dbReference type="ARBA" id="ARBA00049902"/>
    </source>
</evidence>
<evidence type="ECO:0000313" key="22">
    <source>
        <dbReference type="Proteomes" id="UP000230843"/>
    </source>
</evidence>
<evidence type="ECO:0000256" key="3">
    <source>
        <dbReference type="ARBA" id="ARBA00022475"/>
    </source>
</evidence>
<dbReference type="Pfam" id="PF17957">
    <property type="entry name" value="Big_7"/>
    <property type="match status" value="1"/>
</dbReference>
<dbReference type="GO" id="GO:0008658">
    <property type="term" value="F:penicillin binding"/>
    <property type="evidence" value="ECO:0007669"/>
    <property type="project" value="InterPro"/>
</dbReference>
<dbReference type="EMBL" id="PFVJ01000026">
    <property type="protein sequence ID" value="PJA90077.1"/>
    <property type="molecule type" value="Genomic_DNA"/>
</dbReference>
<comment type="catalytic activity">
    <reaction evidence="17">
        <text>[GlcNAc-(1-&gt;4)-Mur2Ac(oyl-L-Ala-gamma-D-Glu-L-Lys-D-Ala-D-Ala)](n)-di-trans,octa-cis-undecaprenyl diphosphate + beta-D-GlcNAc-(1-&gt;4)-Mur2Ac(oyl-L-Ala-gamma-D-Glu-L-Lys-D-Ala-D-Ala)-di-trans,octa-cis-undecaprenyl diphosphate = [GlcNAc-(1-&gt;4)-Mur2Ac(oyl-L-Ala-gamma-D-Glu-L-Lys-D-Ala-D-Ala)](n+1)-di-trans,octa-cis-undecaprenyl diphosphate + di-trans,octa-cis-undecaprenyl diphosphate + H(+)</text>
        <dbReference type="Rhea" id="RHEA:23708"/>
        <dbReference type="Rhea" id="RHEA-COMP:9602"/>
        <dbReference type="Rhea" id="RHEA-COMP:9603"/>
        <dbReference type="ChEBI" id="CHEBI:15378"/>
        <dbReference type="ChEBI" id="CHEBI:58405"/>
        <dbReference type="ChEBI" id="CHEBI:60033"/>
        <dbReference type="ChEBI" id="CHEBI:78435"/>
        <dbReference type="EC" id="2.4.99.28"/>
    </reaction>
</comment>
<organism evidence="21 22">
    <name type="scientific">Candidatus Magasanikbacteria bacterium CG_4_9_14_3_um_filter_32_9</name>
    <dbReference type="NCBI Taxonomy" id="1974644"/>
    <lineage>
        <taxon>Bacteria</taxon>
        <taxon>Candidatus Magasanikiibacteriota</taxon>
    </lineage>
</organism>
<evidence type="ECO:0000256" key="14">
    <source>
        <dbReference type="ARBA" id="ARBA00023268"/>
    </source>
</evidence>
<dbReference type="GO" id="GO:0004180">
    <property type="term" value="F:carboxypeptidase activity"/>
    <property type="evidence" value="ECO:0007669"/>
    <property type="project" value="UniProtKB-KW"/>
</dbReference>
<sequence>MPIPSLKNRSYGYVQNSKKLVKKGLNKTKPWFWIIFVPFVLIVKFLFAPFKAKKHYSKMPTHKKREFRKKIGLTILTIFVVIFFLGTILVAWVNKDLPDPDKITDRNVEQSTKIYDRTGEHLLYEIFAEKKRTIVELEEIPQDLIHGVIATEDTKFYDHFGVRPLSILRAVVMGVFTKKQIGGTSTLTQQLVKNAILTNERTYTRKLKEIILSLRLEQKYTKDQILKIYFNEIPYGSTNYGVESASQAYFGKHVSDLTLAESATLAGMPKAPSSYLNDIEMLKQRRNFVLQRMFEEGYITEDSKNSSQAEELNMEIRYSDIKAPHFVLYVKEKLVEKYGEHLVDTGGLKVITTLDWEKQRIAEEVVEETGTKVLAKAGANNTSLVAMDPKTGQILAMIGSKDFNDDSIQGKFNVATLGKRQPGSSFKPIIYAAAFELGYTPETILFDVVTNFAVGGRSYTPKNYDLQEHGPVTMRQALQGSLNIPAVKTLYLVGAQKGVEFAERLGYKTLSTGDFGLSLVLGGGEVKLIEHVVAYSVFANNGNKVESVAILKVTDNRGDVLEEWKRERTQKVLDIGVTNTVSNVLSDNYARAYTFGLNSVLVLPGRPVAAKTGTTNGYVDAWTIGYTPSLVAGVWAGNTNNTSMNRGYGGSSVAGLIWNEFMKKSLEGTPVEYFAPASPNTTTKAVLKGSQGGSVTLMINRATGRIATSSTPEGNIIERTYILPHSILHYVIKTDPRGPFPDNPASDPQYNIWEASIQDWIRRKKEANPDWEVSFEEPPTDFDSEESLGMSPIIEIIFPAQNEVIYSRQIDTDIRFSSPRGISKVTYQIDGNYVGVIKTHPFNLNYYGTDLQNGVHTLTITAEDDLGNRKIEESTFDLQAGLEPPSVSWVGNNIILSPNDFPYTFFLTPFKTDEIELVSILEDINGTRTTLQEITDFNNLFDGNITFTINEMLSTGNHNLIAEVKLKTGFEGKGDILNISVEQ</sequence>
<evidence type="ECO:0000256" key="5">
    <source>
        <dbReference type="ARBA" id="ARBA00022670"/>
    </source>
</evidence>
<evidence type="ECO:0000256" key="10">
    <source>
        <dbReference type="ARBA" id="ARBA00022960"/>
    </source>
</evidence>
<keyword evidence="7" id="KW-0808">Transferase</keyword>
<dbReference type="Pfam" id="PF00912">
    <property type="entry name" value="Transgly"/>
    <property type="match status" value="1"/>
</dbReference>
<dbReference type="InterPro" id="IPR001264">
    <property type="entry name" value="Glyco_trans_51"/>
</dbReference>
<name>A0A2M7Z7A1_9BACT</name>
<feature type="transmembrane region" description="Helical" evidence="18">
    <location>
        <begin position="71"/>
        <end position="93"/>
    </location>
</feature>
<dbReference type="GO" id="GO:0030288">
    <property type="term" value="C:outer membrane-bounded periplasmic space"/>
    <property type="evidence" value="ECO:0007669"/>
    <property type="project" value="TreeGrafter"/>
</dbReference>
<comment type="pathway">
    <text evidence="2">Cell wall biogenesis; peptidoglycan biosynthesis.</text>
</comment>
<proteinExistence type="predicted"/>
<feature type="transmembrane region" description="Helical" evidence="18">
    <location>
        <begin position="31"/>
        <end position="50"/>
    </location>
</feature>
<feature type="domain" description="Penicillin-binding protein transpeptidase" evidence="19">
    <location>
        <begin position="383"/>
        <end position="663"/>
    </location>
</feature>
<dbReference type="GO" id="GO:0071555">
    <property type="term" value="P:cell wall organization"/>
    <property type="evidence" value="ECO:0007669"/>
    <property type="project" value="UniProtKB-KW"/>
</dbReference>
<evidence type="ECO:0000256" key="15">
    <source>
        <dbReference type="ARBA" id="ARBA00023316"/>
    </source>
</evidence>
<dbReference type="PANTHER" id="PTHR32282">
    <property type="entry name" value="BINDING PROTEIN TRANSPEPTIDASE, PUTATIVE-RELATED"/>
    <property type="match status" value="1"/>
</dbReference>
<dbReference type="InterPro" id="IPR001460">
    <property type="entry name" value="PCN-bd_Tpept"/>
</dbReference>
<dbReference type="InterPro" id="IPR050396">
    <property type="entry name" value="Glycosyltr_51/Transpeptidase"/>
</dbReference>
<dbReference type="AlphaFoldDB" id="A0A2M7Z7A1"/>
<comment type="subcellular location">
    <subcellularLocation>
        <location evidence="1">Cell membrane</location>
    </subcellularLocation>
</comment>
<evidence type="ECO:0000256" key="18">
    <source>
        <dbReference type="SAM" id="Phobius"/>
    </source>
</evidence>
<keyword evidence="3" id="KW-1003">Cell membrane</keyword>
<dbReference type="GO" id="GO:0009252">
    <property type="term" value="P:peptidoglycan biosynthetic process"/>
    <property type="evidence" value="ECO:0007669"/>
    <property type="project" value="UniProtKB-KW"/>
</dbReference>
<dbReference type="GO" id="GO:0005886">
    <property type="term" value="C:plasma membrane"/>
    <property type="evidence" value="ECO:0007669"/>
    <property type="project" value="UniProtKB-SubCell"/>
</dbReference>
<evidence type="ECO:0000256" key="12">
    <source>
        <dbReference type="ARBA" id="ARBA00022989"/>
    </source>
</evidence>
<dbReference type="NCBIfam" id="TIGR02074">
    <property type="entry name" value="PBP_1a_fam"/>
    <property type="match status" value="1"/>
</dbReference>
<dbReference type="FunFam" id="1.10.3810.10:FF:000003">
    <property type="entry name" value="Penicillin-binding protein 1a"/>
    <property type="match status" value="1"/>
</dbReference>
<reference evidence="22" key="1">
    <citation type="submission" date="2017-09" db="EMBL/GenBank/DDBJ databases">
        <title>Depth-based differentiation of microbial function through sediment-hosted aquifers and enrichment of novel symbionts in the deep terrestrial subsurface.</title>
        <authorList>
            <person name="Probst A.J."/>
            <person name="Ladd B."/>
            <person name="Jarett J.K."/>
            <person name="Geller-Mcgrath D.E."/>
            <person name="Sieber C.M.K."/>
            <person name="Emerson J.B."/>
            <person name="Anantharaman K."/>
            <person name="Thomas B.C."/>
            <person name="Malmstrom R."/>
            <person name="Stieglmeier M."/>
            <person name="Klingl A."/>
            <person name="Woyke T."/>
            <person name="Ryan C.M."/>
            <person name="Banfield J.F."/>
        </authorList>
    </citation>
    <scope>NUCLEOTIDE SEQUENCE [LARGE SCALE GENOMIC DNA]</scope>
</reference>
<keyword evidence="8 18" id="KW-0812">Transmembrane</keyword>
<evidence type="ECO:0000256" key="7">
    <source>
        <dbReference type="ARBA" id="ARBA00022679"/>
    </source>
</evidence>
<keyword evidence="5" id="KW-0645">Protease</keyword>
<keyword evidence="9" id="KW-0378">Hydrolase</keyword>
<evidence type="ECO:0000256" key="13">
    <source>
        <dbReference type="ARBA" id="ARBA00023136"/>
    </source>
</evidence>
<evidence type="ECO:0000256" key="4">
    <source>
        <dbReference type="ARBA" id="ARBA00022645"/>
    </source>
</evidence>
<evidence type="ECO:0000259" key="19">
    <source>
        <dbReference type="Pfam" id="PF00905"/>
    </source>
</evidence>
<dbReference type="SUPFAM" id="SSF56601">
    <property type="entry name" value="beta-lactamase/transpeptidase-like"/>
    <property type="match status" value="1"/>
</dbReference>
<evidence type="ECO:0000259" key="20">
    <source>
        <dbReference type="Pfam" id="PF00912"/>
    </source>
</evidence>
<dbReference type="Gene3D" id="2.60.40.10">
    <property type="entry name" value="Immunoglobulins"/>
    <property type="match status" value="1"/>
</dbReference>
<evidence type="ECO:0000313" key="21">
    <source>
        <dbReference type="EMBL" id="PJA90077.1"/>
    </source>
</evidence>
<keyword evidence="6" id="KW-0328">Glycosyltransferase</keyword>
<evidence type="ECO:0000256" key="6">
    <source>
        <dbReference type="ARBA" id="ARBA00022676"/>
    </source>
</evidence>
<comment type="caution">
    <text evidence="21">The sequence shown here is derived from an EMBL/GenBank/DDBJ whole genome shotgun (WGS) entry which is preliminary data.</text>
</comment>
<dbReference type="InterPro" id="IPR023346">
    <property type="entry name" value="Lysozyme-like_dom_sf"/>
</dbReference>
<keyword evidence="12 18" id="KW-1133">Transmembrane helix</keyword>